<dbReference type="Proteomes" id="UP000540412">
    <property type="component" value="Unassembled WGS sequence"/>
</dbReference>
<comment type="caution">
    <text evidence="2">The sequence shown here is derived from an EMBL/GenBank/DDBJ whole genome shotgun (WGS) entry which is preliminary data.</text>
</comment>
<name>A0A7W9PIT2_9NOCA</name>
<organism evidence="2 3">
    <name type="scientific">Nocardia transvalensis</name>
    <dbReference type="NCBI Taxonomy" id="37333"/>
    <lineage>
        <taxon>Bacteria</taxon>
        <taxon>Bacillati</taxon>
        <taxon>Actinomycetota</taxon>
        <taxon>Actinomycetes</taxon>
        <taxon>Mycobacteriales</taxon>
        <taxon>Nocardiaceae</taxon>
        <taxon>Nocardia</taxon>
    </lineage>
</organism>
<keyword evidence="3" id="KW-1185">Reference proteome</keyword>
<proteinExistence type="predicted"/>
<accession>A0A7W9PIT2</accession>
<dbReference type="AlphaFoldDB" id="A0A7W9PIT2"/>
<gene>
    <name evidence="2" type="ORF">BJY24_005769</name>
</gene>
<sequence>MTVDRPEPVRAAPSPQQTVLLHRIHTQAATARLFRGTTAAAPYSGPEWAAWPLLQPTVVAERRRLERLARAAGVADRTVVLAWLTGYRGLPWPSGDPARLGGALREGARAVLDGDIARVHDMAAVAAARTYHWPTGRRLRQRPDPHARDRYLRNMTAVGWQATALGDLLDVDALEWKRLWRLPGSDRDALAARYRDPAATATVENRWHHYADATIQADAQAELTVLGRGLDTTIRWRFMPDPNLLITQADPAQSPTSGPPGRSASVTAIDAALPAGLDRSWEPGTATPASLAEQPGPASQRWAEP</sequence>
<reference evidence="2 3" key="1">
    <citation type="submission" date="2020-08" db="EMBL/GenBank/DDBJ databases">
        <title>Sequencing the genomes of 1000 actinobacteria strains.</title>
        <authorList>
            <person name="Klenk H.-P."/>
        </authorList>
    </citation>
    <scope>NUCLEOTIDE SEQUENCE [LARGE SCALE GENOMIC DNA]</scope>
    <source>
        <strain evidence="2 3">DSM 43582</strain>
    </source>
</reference>
<dbReference type="EMBL" id="JACHIT010000002">
    <property type="protein sequence ID" value="MBB5916857.1"/>
    <property type="molecule type" value="Genomic_DNA"/>
</dbReference>
<evidence type="ECO:0000313" key="2">
    <source>
        <dbReference type="EMBL" id="MBB5916857.1"/>
    </source>
</evidence>
<evidence type="ECO:0000313" key="3">
    <source>
        <dbReference type="Proteomes" id="UP000540412"/>
    </source>
</evidence>
<evidence type="ECO:0000256" key="1">
    <source>
        <dbReference type="SAM" id="MobiDB-lite"/>
    </source>
</evidence>
<dbReference type="RefSeq" id="WP_040751781.1">
    <property type="nucleotide sequence ID" value="NZ_JACHIT010000002.1"/>
</dbReference>
<feature type="region of interest" description="Disordered" evidence="1">
    <location>
        <begin position="246"/>
        <end position="305"/>
    </location>
</feature>
<protein>
    <submittedName>
        <fullName evidence="2">Uncharacterized protein</fullName>
    </submittedName>
</protein>